<organism evidence="7 8">
    <name type="scientific">Hepatospora eriocheir</name>
    <dbReference type="NCBI Taxonomy" id="1081669"/>
    <lineage>
        <taxon>Eukaryota</taxon>
        <taxon>Fungi</taxon>
        <taxon>Fungi incertae sedis</taxon>
        <taxon>Microsporidia</taxon>
        <taxon>Hepatosporidae</taxon>
        <taxon>Hepatospora</taxon>
    </lineage>
</organism>
<proteinExistence type="predicted"/>
<dbReference type="EMBL" id="LTAI01000744">
    <property type="protein sequence ID" value="ORD98382.1"/>
    <property type="molecule type" value="Genomic_DNA"/>
</dbReference>
<accession>A0A1X0QF66</accession>
<dbReference type="VEuPathDB" id="MicrosporidiaDB:HERIO_779"/>
<name>A0A1X0QF66_9MICR</name>
<reference evidence="7 8" key="1">
    <citation type="journal article" date="2017" name="Environ. Microbiol.">
        <title>Decay of the glycolytic pathway and adaptation to intranuclear parasitism within Enterocytozoonidae microsporidia.</title>
        <authorList>
            <person name="Wiredu Boakye D."/>
            <person name="Jaroenlak P."/>
            <person name="Prachumwat A."/>
            <person name="Williams T.A."/>
            <person name="Bateman K.S."/>
            <person name="Itsathitphaisarn O."/>
            <person name="Sritunyalucksana K."/>
            <person name="Paszkiewicz K.H."/>
            <person name="Moore K.A."/>
            <person name="Stentiford G.D."/>
            <person name="Williams B.A."/>
        </authorList>
    </citation>
    <scope>NUCLEOTIDE SEQUENCE [LARGE SCALE GENOMIC DNA]</scope>
    <source>
        <strain evidence="8">canceri</strain>
    </source>
</reference>
<dbReference type="PANTHER" id="PTHR42780:SF1">
    <property type="entry name" value="ISOLEUCINE--TRNA LIGASE, CYTOPLASMIC"/>
    <property type="match status" value="1"/>
</dbReference>
<gene>
    <name evidence="7" type="primary">SYI</name>
    <name evidence="7" type="ORF">A0H76_2611</name>
</gene>
<dbReference type="InterPro" id="IPR002300">
    <property type="entry name" value="aa-tRNA-synth_Ia"/>
</dbReference>
<evidence type="ECO:0000256" key="5">
    <source>
        <dbReference type="ARBA" id="ARBA00023146"/>
    </source>
</evidence>
<dbReference type="InterPro" id="IPR014729">
    <property type="entry name" value="Rossmann-like_a/b/a_fold"/>
</dbReference>
<evidence type="ECO:0000256" key="2">
    <source>
        <dbReference type="ARBA" id="ARBA00022741"/>
    </source>
</evidence>
<dbReference type="Pfam" id="PF00133">
    <property type="entry name" value="tRNA-synt_1"/>
    <property type="match status" value="1"/>
</dbReference>
<evidence type="ECO:0000313" key="7">
    <source>
        <dbReference type="EMBL" id="ORD98382.1"/>
    </source>
</evidence>
<dbReference type="AlphaFoldDB" id="A0A1X0QF66"/>
<evidence type="ECO:0000259" key="6">
    <source>
        <dbReference type="Pfam" id="PF00133"/>
    </source>
</evidence>
<comment type="caution">
    <text evidence="7">The sequence shown here is derived from an EMBL/GenBank/DDBJ whole genome shotgun (WGS) entry which is preliminary data.</text>
</comment>
<keyword evidence="1" id="KW-0436">Ligase</keyword>
<dbReference type="VEuPathDB" id="MicrosporidiaDB:A0H76_2611"/>
<dbReference type="GO" id="GO:0004822">
    <property type="term" value="F:isoleucine-tRNA ligase activity"/>
    <property type="evidence" value="ECO:0007669"/>
    <property type="project" value="InterPro"/>
</dbReference>
<keyword evidence="5" id="KW-0030">Aminoacyl-tRNA synthetase</keyword>
<keyword evidence="3" id="KW-0067">ATP-binding</keyword>
<evidence type="ECO:0000256" key="1">
    <source>
        <dbReference type="ARBA" id="ARBA00022598"/>
    </source>
</evidence>
<dbReference type="InterPro" id="IPR023586">
    <property type="entry name" value="Ile-tRNA-ligase_type2"/>
</dbReference>
<dbReference type="SUPFAM" id="SSF52374">
    <property type="entry name" value="Nucleotidylyl transferase"/>
    <property type="match status" value="1"/>
</dbReference>
<dbReference type="Proteomes" id="UP000192501">
    <property type="component" value="Unassembled WGS sequence"/>
</dbReference>
<protein>
    <submittedName>
        <fullName evidence="7">SYI</fullName>
    </submittedName>
</protein>
<keyword evidence="2" id="KW-0547">Nucleotide-binding</keyword>
<evidence type="ECO:0000256" key="4">
    <source>
        <dbReference type="ARBA" id="ARBA00022917"/>
    </source>
</evidence>
<dbReference type="GO" id="GO:0005524">
    <property type="term" value="F:ATP binding"/>
    <property type="evidence" value="ECO:0007669"/>
    <property type="project" value="UniProtKB-KW"/>
</dbReference>
<feature type="domain" description="Aminoacyl-tRNA synthetase class Ia" evidence="6">
    <location>
        <begin position="7"/>
        <end position="57"/>
    </location>
</feature>
<dbReference type="Gene3D" id="3.40.50.620">
    <property type="entry name" value="HUPs"/>
    <property type="match status" value="1"/>
</dbReference>
<keyword evidence="4" id="KW-0648">Protein biosynthesis</keyword>
<dbReference type="GO" id="GO:0006428">
    <property type="term" value="P:isoleucyl-tRNA aminoacylation"/>
    <property type="evidence" value="ECO:0007669"/>
    <property type="project" value="TreeGrafter"/>
</dbReference>
<dbReference type="PANTHER" id="PTHR42780">
    <property type="entry name" value="SOLEUCYL-TRNA SYNTHETASE"/>
    <property type="match status" value="1"/>
</dbReference>
<evidence type="ECO:0000256" key="3">
    <source>
        <dbReference type="ARBA" id="ARBA00022840"/>
    </source>
</evidence>
<evidence type="ECO:0000313" key="8">
    <source>
        <dbReference type="Proteomes" id="UP000192501"/>
    </source>
</evidence>
<sequence length="64" mass="7555">MMGSKVDNLHKQYVDRLKISKNGKNYKRIPEVLDCWFESGSMPYAREHFPFSKIKDLVSTMMDI</sequence>